<protein>
    <submittedName>
        <fullName evidence="1">Uncharacterized protein</fullName>
    </submittedName>
</protein>
<evidence type="ECO:0000313" key="1">
    <source>
        <dbReference type="EMBL" id="CBI24075.3"/>
    </source>
</evidence>
<organism evidence="1 2">
    <name type="scientific">Vitis vinifera</name>
    <name type="common">Grape</name>
    <dbReference type="NCBI Taxonomy" id="29760"/>
    <lineage>
        <taxon>Eukaryota</taxon>
        <taxon>Viridiplantae</taxon>
        <taxon>Streptophyta</taxon>
        <taxon>Embryophyta</taxon>
        <taxon>Tracheophyta</taxon>
        <taxon>Spermatophyta</taxon>
        <taxon>Magnoliopsida</taxon>
        <taxon>eudicotyledons</taxon>
        <taxon>Gunneridae</taxon>
        <taxon>Pentapetalae</taxon>
        <taxon>rosids</taxon>
        <taxon>Vitales</taxon>
        <taxon>Vitaceae</taxon>
        <taxon>Viteae</taxon>
        <taxon>Vitis</taxon>
    </lineage>
</organism>
<dbReference type="Proteomes" id="UP000009183">
    <property type="component" value="Chromosome 11"/>
</dbReference>
<dbReference type="InParanoid" id="D7T0P6"/>
<name>D7T0P6_VITVI</name>
<reference evidence="2" key="1">
    <citation type="journal article" date="2007" name="Nature">
        <title>The grapevine genome sequence suggests ancestral hexaploidization in major angiosperm phyla.</title>
        <authorList>
            <consortium name="The French-Italian Public Consortium for Grapevine Genome Characterization."/>
            <person name="Jaillon O."/>
            <person name="Aury J.-M."/>
            <person name="Noel B."/>
            <person name="Policriti A."/>
            <person name="Clepet C."/>
            <person name="Casagrande A."/>
            <person name="Choisne N."/>
            <person name="Aubourg S."/>
            <person name="Vitulo N."/>
            <person name="Jubin C."/>
            <person name="Vezzi A."/>
            <person name="Legeai F."/>
            <person name="Hugueney P."/>
            <person name="Dasilva C."/>
            <person name="Horner D."/>
            <person name="Mica E."/>
            <person name="Jublot D."/>
            <person name="Poulain J."/>
            <person name="Bruyere C."/>
            <person name="Billault A."/>
            <person name="Segurens B."/>
            <person name="Gouyvenoux M."/>
            <person name="Ugarte E."/>
            <person name="Cattonaro F."/>
            <person name="Anthouard V."/>
            <person name="Vico V."/>
            <person name="Del Fabbro C."/>
            <person name="Alaux M."/>
            <person name="Di Gaspero G."/>
            <person name="Dumas V."/>
            <person name="Felice N."/>
            <person name="Paillard S."/>
            <person name="Juman I."/>
            <person name="Moroldo M."/>
            <person name="Scalabrin S."/>
            <person name="Canaguier A."/>
            <person name="Le Clainche I."/>
            <person name="Malacrida G."/>
            <person name="Durand E."/>
            <person name="Pesole G."/>
            <person name="Laucou V."/>
            <person name="Chatelet P."/>
            <person name="Merdinoglu D."/>
            <person name="Delledonne M."/>
            <person name="Pezzotti M."/>
            <person name="Lecharny A."/>
            <person name="Scarpelli C."/>
            <person name="Artiguenave F."/>
            <person name="Pe M.E."/>
            <person name="Valle G."/>
            <person name="Morgante M."/>
            <person name="Caboche M."/>
            <person name="Adam-Blondon A.-F."/>
            <person name="Weissenbach J."/>
            <person name="Quetier F."/>
            <person name="Wincker P."/>
        </authorList>
    </citation>
    <scope>NUCLEOTIDE SEQUENCE [LARGE SCALE GENOMIC DNA]</scope>
    <source>
        <strain evidence="2">cv. Pinot noir / PN40024</strain>
    </source>
</reference>
<dbReference type="EMBL" id="FN595502">
    <property type="protein sequence ID" value="CBI24075.3"/>
    <property type="molecule type" value="Genomic_DNA"/>
</dbReference>
<gene>
    <name evidence="1" type="ordered locus">VIT_11s0065g00620</name>
</gene>
<proteinExistence type="predicted"/>
<evidence type="ECO:0000313" key="2">
    <source>
        <dbReference type="Proteomes" id="UP000009183"/>
    </source>
</evidence>
<accession>D7T0P6</accession>
<sequence length="57" mass="6692">MPLDWEQPTPPILLPVFCIFLKIYRSNHFCYPTKLRTSIDLHDFVIKTKSSFGGHKN</sequence>
<dbReference type="AlphaFoldDB" id="D7T0P6"/>
<dbReference type="PaxDb" id="29760-VIT_11s0065g00620.t01"/>
<keyword evidence="2" id="KW-1185">Reference proteome</keyword>
<dbReference type="HOGENOM" id="CLU_3000316_0_0_1"/>